<evidence type="ECO:0000256" key="11">
    <source>
        <dbReference type="ARBA" id="ARBA00022692"/>
    </source>
</evidence>
<evidence type="ECO:0000256" key="6">
    <source>
        <dbReference type="ARBA" id="ARBA00017322"/>
    </source>
</evidence>
<dbReference type="PANTHER" id="PTHR24421">
    <property type="entry name" value="NITRATE/NITRITE SENSOR PROTEIN NARX-RELATED"/>
    <property type="match status" value="1"/>
</dbReference>
<accession>A0ABX0URJ5</accession>
<keyword evidence="21" id="KW-0802">TPR repeat</keyword>
<evidence type="ECO:0000256" key="12">
    <source>
        <dbReference type="ARBA" id="ARBA00022723"/>
    </source>
</evidence>
<comment type="catalytic activity">
    <reaction evidence="1">
        <text>ATP + protein L-histidine = ADP + protein N-phospho-L-histidine.</text>
        <dbReference type="EC" id="2.7.13.3"/>
    </reaction>
</comment>
<dbReference type="Pfam" id="PF13374">
    <property type="entry name" value="TPR_10"/>
    <property type="match status" value="1"/>
</dbReference>
<keyword evidence="15" id="KW-0408">Iron</keyword>
<feature type="domain" description="Histidine kinase" evidence="23">
    <location>
        <begin position="436"/>
        <end position="627"/>
    </location>
</feature>
<keyword evidence="12" id="KW-0479">Metal-binding</keyword>
<dbReference type="InterPro" id="IPR011712">
    <property type="entry name" value="Sig_transdc_His_kin_sub3_dim/P"/>
</dbReference>
<dbReference type="Pfam" id="PF07730">
    <property type="entry name" value="HisKA_3"/>
    <property type="match status" value="1"/>
</dbReference>
<dbReference type="InterPro" id="IPR005467">
    <property type="entry name" value="His_kinase_dom"/>
</dbReference>
<dbReference type="InterPro" id="IPR011990">
    <property type="entry name" value="TPR-like_helical_dom_sf"/>
</dbReference>
<evidence type="ECO:0000256" key="2">
    <source>
        <dbReference type="ARBA" id="ARBA00001966"/>
    </source>
</evidence>
<keyword evidence="7" id="KW-1003">Cell membrane</keyword>
<dbReference type="Pfam" id="PF13424">
    <property type="entry name" value="TPR_12"/>
    <property type="match status" value="1"/>
</dbReference>
<keyword evidence="17" id="KW-0411">Iron-sulfur</keyword>
<evidence type="ECO:0000256" key="7">
    <source>
        <dbReference type="ARBA" id="ARBA00022475"/>
    </source>
</evidence>
<dbReference type="Gene3D" id="3.30.565.10">
    <property type="entry name" value="Histidine kinase-like ATPase, C-terminal domain"/>
    <property type="match status" value="1"/>
</dbReference>
<evidence type="ECO:0000256" key="16">
    <source>
        <dbReference type="ARBA" id="ARBA00023012"/>
    </source>
</evidence>
<dbReference type="SMART" id="SM00028">
    <property type="entry name" value="TPR"/>
    <property type="match status" value="4"/>
</dbReference>
<dbReference type="Proteomes" id="UP001179181">
    <property type="component" value="Unassembled WGS sequence"/>
</dbReference>
<gene>
    <name evidence="24" type="ORF">FHS68_003462</name>
</gene>
<comment type="cofactor">
    <cofactor evidence="2">
        <name>[4Fe-4S] cluster</name>
        <dbReference type="ChEBI" id="CHEBI:49883"/>
    </cofactor>
</comment>
<dbReference type="PANTHER" id="PTHR24421:SF37">
    <property type="entry name" value="SENSOR HISTIDINE KINASE NARS"/>
    <property type="match status" value="1"/>
</dbReference>
<evidence type="ECO:0000256" key="3">
    <source>
        <dbReference type="ARBA" id="ARBA00004496"/>
    </source>
</evidence>
<dbReference type="EMBL" id="JAASQJ010000003">
    <property type="protein sequence ID" value="NIJ54280.1"/>
    <property type="molecule type" value="Genomic_DNA"/>
</dbReference>
<evidence type="ECO:0000256" key="1">
    <source>
        <dbReference type="ARBA" id="ARBA00000085"/>
    </source>
</evidence>
<dbReference type="SMART" id="SM00387">
    <property type="entry name" value="HATPase_c"/>
    <property type="match status" value="1"/>
</dbReference>
<protein>
    <recommendedName>
        <fullName evidence="6">Oxygen sensor histidine kinase NreB</fullName>
        <ecNumber evidence="5">2.7.13.3</ecNumber>
    </recommendedName>
    <alternativeName>
        <fullName evidence="20">Nitrogen regulation protein B</fullName>
    </alternativeName>
</protein>
<evidence type="ECO:0000256" key="13">
    <source>
        <dbReference type="ARBA" id="ARBA00022777"/>
    </source>
</evidence>
<dbReference type="InterPro" id="IPR004358">
    <property type="entry name" value="Sig_transdc_His_kin-like_C"/>
</dbReference>
<evidence type="ECO:0000256" key="20">
    <source>
        <dbReference type="ARBA" id="ARBA00030800"/>
    </source>
</evidence>
<comment type="function">
    <text evidence="19">Member of the two-component regulatory system NreB/NreC involved in the control of dissimilatory nitrate/nitrite reduction in response to oxygen. NreB functions as a direct oxygen sensor histidine kinase which is autophosphorylated, in the absence of oxygen, probably at the conserved histidine residue, and transfers its phosphate group probably to a conserved aspartate residue of NreC. NreB/NreC activates the expression of the nitrate (narGHJI) and nitrite (nir) reductase operons, as well as the putative nitrate transporter gene narT.</text>
</comment>
<keyword evidence="9" id="KW-0963">Cytoplasm</keyword>
<keyword evidence="14 22" id="KW-1133">Transmembrane helix</keyword>
<name>A0ABX0URJ5_9BACT</name>
<evidence type="ECO:0000256" key="22">
    <source>
        <dbReference type="SAM" id="Phobius"/>
    </source>
</evidence>
<evidence type="ECO:0000256" key="4">
    <source>
        <dbReference type="ARBA" id="ARBA00004651"/>
    </source>
</evidence>
<keyword evidence="11 22" id="KW-0812">Transmembrane</keyword>
<keyword evidence="8" id="KW-0004">4Fe-4S</keyword>
<evidence type="ECO:0000256" key="21">
    <source>
        <dbReference type="PROSITE-ProRule" id="PRU00339"/>
    </source>
</evidence>
<sequence>MDCKTPYLNEYHEILPLFPVLSEILPAWYQDVMSDLWRLLIFFFLCAFLSGSGCTSSGNSKSKSETQEAVPKENFAEDTLTIIEYYDLGAAYLFIDAEKSMYYAKHLLFLSQKHQWSKGKILAYNLLSTYYLLDGSYDILRELSNETMTLSKRLNMPLYTAHAKRFMAESYSEYRQWDSARINYDQAIKIFTDLGADSARALTIENLANHYRDKSKYEQANRYYDQAYQIFGKLNSDWGKSTVLQSRGYMNVRLEEFSKAEQYFKQSLELSKKVDSRYGELNTLNDLSNTYYKQGEYDKAIETGLKAFEQSKIYHSTQQTNWALETVSRAYKAKKMFKEALAYNEMVSHNRRMVHDEYVERQHTMYQLTYENELKDSAIQEKIISEQKNIQTVLTIFSCLIIAFATFLWFNNKKLRRKNAEIREAMIQGQTIERKRVAAELHDHLGGTLASLNWYLYGIDRKVLSLEEQKIYDSVHQMVGSAYREVRSLSHNLMPAELEEHGLIMALNRLIDKLNENKNIDFKFNLSGLNNRLNNKIEFELYSIVLELTNNIMKHSGANNATIDLTENLKTISLTVSDNGVGIIDASRQGIGLKNVKSRVESVHGKIQILNEKKSGTRVEIEIPKVITR</sequence>
<evidence type="ECO:0000256" key="17">
    <source>
        <dbReference type="ARBA" id="ARBA00023014"/>
    </source>
</evidence>
<keyword evidence="10" id="KW-0808">Transferase</keyword>
<dbReference type="InterPro" id="IPR003594">
    <property type="entry name" value="HATPase_dom"/>
</dbReference>
<dbReference type="InterPro" id="IPR050482">
    <property type="entry name" value="Sensor_HK_TwoCompSys"/>
</dbReference>
<evidence type="ECO:0000256" key="14">
    <source>
        <dbReference type="ARBA" id="ARBA00022989"/>
    </source>
</evidence>
<evidence type="ECO:0000313" key="25">
    <source>
        <dbReference type="Proteomes" id="UP001179181"/>
    </source>
</evidence>
<evidence type="ECO:0000256" key="5">
    <source>
        <dbReference type="ARBA" id="ARBA00012438"/>
    </source>
</evidence>
<comment type="subcellular location">
    <subcellularLocation>
        <location evidence="4">Cell membrane</location>
        <topology evidence="4">Multi-pass membrane protein</topology>
    </subcellularLocation>
    <subcellularLocation>
        <location evidence="3">Cytoplasm</location>
    </subcellularLocation>
</comment>
<dbReference type="PROSITE" id="PS50005">
    <property type="entry name" value="TPR"/>
    <property type="match status" value="1"/>
</dbReference>
<dbReference type="GO" id="GO:0016301">
    <property type="term" value="F:kinase activity"/>
    <property type="evidence" value="ECO:0007669"/>
    <property type="project" value="UniProtKB-KW"/>
</dbReference>
<dbReference type="Pfam" id="PF02518">
    <property type="entry name" value="HATPase_c"/>
    <property type="match status" value="1"/>
</dbReference>
<dbReference type="PRINTS" id="PR00344">
    <property type="entry name" value="BCTRLSENSOR"/>
</dbReference>
<evidence type="ECO:0000256" key="9">
    <source>
        <dbReference type="ARBA" id="ARBA00022490"/>
    </source>
</evidence>
<dbReference type="Gene3D" id="1.20.5.1930">
    <property type="match status" value="1"/>
</dbReference>
<evidence type="ECO:0000259" key="23">
    <source>
        <dbReference type="PROSITE" id="PS50109"/>
    </source>
</evidence>
<keyword evidence="16" id="KW-0902">Two-component regulatory system</keyword>
<dbReference type="PROSITE" id="PS50109">
    <property type="entry name" value="HIS_KIN"/>
    <property type="match status" value="1"/>
</dbReference>
<dbReference type="SUPFAM" id="SSF55874">
    <property type="entry name" value="ATPase domain of HSP90 chaperone/DNA topoisomerase II/histidine kinase"/>
    <property type="match status" value="1"/>
</dbReference>
<dbReference type="InterPro" id="IPR019734">
    <property type="entry name" value="TPR_rpt"/>
</dbReference>
<comment type="caution">
    <text evidence="24">The sequence shown here is derived from an EMBL/GenBank/DDBJ whole genome shotgun (WGS) entry which is preliminary data.</text>
</comment>
<proteinExistence type="predicted"/>
<evidence type="ECO:0000256" key="10">
    <source>
        <dbReference type="ARBA" id="ARBA00022679"/>
    </source>
</evidence>
<dbReference type="InterPro" id="IPR036890">
    <property type="entry name" value="HATPase_C_sf"/>
</dbReference>
<evidence type="ECO:0000256" key="19">
    <source>
        <dbReference type="ARBA" id="ARBA00024827"/>
    </source>
</evidence>
<dbReference type="EC" id="2.7.13.3" evidence="5"/>
<keyword evidence="25" id="KW-1185">Reference proteome</keyword>
<evidence type="ECO:0000256" key="8">
    <source>
        <dbReference type="ARBA" id="ARBA00022485"/>
    </source>
</evidence>
<dbReference type="Gene3D" id="1.25.40.10">
    <property type="entry name" value="Tetratricopeptide repeat domain"/>
    <property type="match status" value="1"/>
</dbReference>
<feature type="transmembrane region" description="Helical" evidence="22">
    <location>
        <begin position="392"/>
        <end position="410"/>
    </location>
</feature>
<organism evidence="24 25">
    <name type="scientific">Dyadobacter arcticus</name>
    <dbReference type="NCBI Taxonomy" id="1078754"/>
    <lineage>
        <taxon>Bacteria</taxon>
        <taxon>Pseudomonadati</taxon>
        <taxon>Bacteroidota</taxon>
        <taxon>Cytophagia</taxon>
        <taxon>Cytophagales</taxon>
        <taxon>Spirosomataceae</taxon>
        <taxon>Dyadobacter</taxon>
    </lineage>
</organism>
<dbReference type="CDD" id="cd16917">
    <property type="entry name" value="HATPase_UhpB-NarQ-NarX-like"/>
    <property type="match status" value="1"/>
</dbReference>
<evidence type="ECO:0000256" key="18">
    <source>
        <dbReference type="ARBA" id="ARBA00023136"/>
    </source>
</evidence>
<evidence type="ECO:0000256" key="15">
    <source>
        <dbReference type="ARBA" id="ARBA00023004"/>
    </source>
</evidence>
<evidence type="ECO:0000313" key="24">
    <source>
        <dbReference type="EMBL" id="NIJ54280.1"/>
    </source>
</evidence>
<reference evidence="24 25" key="1">
    <citation type="submission" date="2020-03" db="EMBL/GenBank/DDBJ databases">
        <title>Genomic Encyclopedia of Type Strains, Phase IV (KMG-IV): sequencing the most valuable type-strain genomes for metagenomic binning, comparative biology and taxonomic classification.</title>
        <authorList>
            <person name="Goeker M."/>
        </authorList>
    </citation>
    <scope>NUCLEOTIDE SEQUENCE [LARGE SCALE GENOMIC DNA]</scope>
    <source>
        <strain evidence="24 25">DSM 102865</strain>
    </source>
</reference>
<keyword evidence="13 24" id="KW-0418">Kinase</keyword>
<feature type="repeat" description="TPR" evidence="21">
    <location>
        <begin position="241"/>
        <end position="274"/>
    </location>
</feature>
<keyword evidence="18 22" id="KW-0472">Membrane</keyword>
<dbReference type="SUPFAM" id="SSF48452">
    <property type="entry name" value="TPR-like"/>
    <property type="match status" value="2"/>
</dbReference>